<evidence type="ECO:0000313" key="3">
    <source>
        <dbReference type="Proteomes" id="UP000574276"/>
    </source>
</evidence>
<reference evidence="2 3" key="1">
    <citation type="submission" date="2020-07" db="EMBL/GenBank/DDBJ databases">
        <title>Characterization and genome sequencing of isolate MD1, a novel member within the family Lachnospiraceae.</title>
        <authorList>
            <person name="Rettenmaier R."/>
            <person name="Di Bello L."/>
            <person name="Zinser C."/>
            <person name="Scheitz K."/>
            <person name="Liebl W."/>
            <person name="Zverlov V."/>
        </authorList>
    </citation>
    <scope>NUCLEOTIDE SEQUENCE [LARGE SCALE GENOMIC DNA]</scope>
    <source>
        <strain evidence="2 3">MD1</strain>
    </source>
</reference>
<dbReference type="CDD" id="cd02208">
    <property type="entry name" value="cupin_RmlC-like"/>
    <property type="match status" value="1"/>
</dbReference>
<dbReference type="Gene3D" id="2.60.120.10">
    <property type="entry name" value="Jelly Rolls"/>
    <property type="match status" value="1"/>
</dbReference>
<dbReference type="Pfam" id="PF07883">
    <property type="entry name" value="Cupin_2"/>
    <property type="match status" value="1"/>
</dbReference>
<dbReference type="RefSeq" id="WP_228351907.1">
    <property type="nucleotide sequence ID" value="NZ_JACEGA010000001.1"/>
</dbReference>
<dbReference type="AlphaFoldDB" id="A0A839JZT6"/>
<evidence type="ECO:0000259" key="1">
    <source>
        <dbReference type="Pfam" id="PF07883"/>
    </source>
</evidence>
<dbReference type="InterPro" id="IPR013096">
    <property type="entry name" value="Cupin_2"/>
</dbReference>
<dbReference type="InterPro" id="IPR011051">
    <property type="entry name" value="RmlC_Cupin_sf"/>
</dbReference>
<organism evidence="2 3">
    <name type="scientific">Variimorphobacter saccharofermentans</name>
    <dbReference type="NCBI Taxonomy" id="2755051"/>
    <lineage>
        <taxon>Bacteria</taxon>
        <taxon>Bacillati</taxon>
        <taxon>Bacillota</taxon>
        <taxon>Clostridia</taxon>
        <taxon>Lachnospirales</taxon>
        <taxon>Lachnospiraceae</taxon>
        <taxon>Variimorphobacter</taxon>
    </lineage>
</organism>
<keyword evidence="3" id="KW-1185">Reference proteome</keyword>
<dbReference type="EMBL" id="JACEGA010000001">
    <property type="protein sequence ID" value="MBB2182179.1"/>
    <property type="molecule type" value="Genomic_DNA"/>
</dbReference>
<proteinExistence type="predicted"/>
<dbReference type="Proteomes" id="UP000574276">
    <property type="component" value="Unassembled WGS sequence"/>
</dbReference>
<accession>A0A839JZT6</accession>
<comment type="caution">
    <text evidence="2">The sequence shown here is derived from an EMBL/GenBank/DDBJ whole genome shotgun (WGS) entry which is preliminary data.</text>
</comment>
<protein>
    <submittedName>
        <fullName evidence="2">Cupin domain-containing protein</fullName>
    </submittedName>
</protein>
<evidence type="ECO:0000313" key="2">
    <source>
        <dbReference type="EMBL" id="MBB2182179.1"/>
    </source>
</evidence>
<dbReference type="SUPFAM" id="SSF51182">
    <property type="entry name" value="RmlC-like cupins"/>
    <property type="match status" value="1"/>
</dbReference>
<dbReference type="InterPro" id="IPR014710">
    <property type="entry name" value="RmlC-like_jellyroll"/>
</dbReference>
<name>A0A839JZT6_9FIRM</name>
<sequence length="130" mass="14627">MNQNRIFENFSNGQMRLPDKEKSFKEIIWSKHPTFEGVELKHILTSKDTEGLFSYHLVRIAPGRSISRHIHGTQLETHEVISGSGICINDGKKLVYESGTISIFPAGVPHEVNAGEEGLFIFAKFFPPLC</sequence>
<gene>
    <name evidence="2" type="ORF">H0486_04730</name>
</gene>
<feature type="domain" description="Cupin type-2" evidence="1">
    <location>
        <begin position="57"/>
        <end position="117"/>
    </location>
</feature>